<evidence type="ECO:0000256" key="3">
    <source>
        <dbReference type="ARBA" id="ARBA00023295"/>
    </source>
</evidence>
<organism evidence="5 6">
    <name type="scientific">Niastella soli</name>
    <dbReference type="NCBI Taxonomy" id="2821487"/>
    <lineage>
        <taxon>Bacteria</taxon>
        <taxon>Pseudomonadati</taxon>
        <taxon>Bacteroidota</taxon>
        <taxon>Chitinophagia</taxon>
        <taxon>Chitinophagales</taxon>
        <taxon>Chitinophagaceae</taxon>
        <taxon>Niastella</taxon>
    </lineage>
</organism>
<keyword evidence="2 4" id="KW-0378">Hydrolase</keyword>
<proteinExistence type="inferred from homology"/>
<dbReference type="Proteomes" id="UP000677244">
    <property type="component" value="Unassembled WGS sequence"/>
</dbReference>
<evidence type="ECO:0000256" key="2">
    <source>
        <dbReference type="ARBA" id="ARBA00022801"/>
    </source>
</evidence>
<dbReference type="InterPro" id="IPR017853">
    <property type="entry name" value="GH"/>
</dbReference>
<dbReference type="Gene3D" id="3.20.20.80">
    <property type="entry name" value="Glycosidases"/>
    <property type="match status" value="1"/>
</dbReference>
<dbReference type="InterPro" id="IPR011683">
    <property type="entry name" value="Glyco_hydro_53"/>
</dbReference>
<comment type="catalytic activity">
    <reaction evidence="4">
        <text>The enzyme specifically hydrolyzes (1-&gt;4)-beta-D-galactosidic linkages in type I arabinogalactans.</text>
        <dbReference type="EC" id="3.2.1.89"/>
    </reaction>
</comment>
<keyword evidence="3 4" id="KW-0326">Glycosidase</keyword>
<comment type="caution">
    <text evidence="5">The sequence shown here is derived from an EMBL/GenBank/DDBJ whole genome shotgun (WGS) entry which is preliminary data.</text>
</comment>
<name>A0ABS3YX92_9BACT</name>
<protein>
    <recommendedName>
        <fullName evidence="4">Arabinogalactan endo-beta-1,4-galactanase</fullName>
        <ecNumber evidence="4">3.2.1.89</ecNumber>
    </recommendedName>
</protein>
<reference evidence="5 6" key="1">
    <citation type="submission" date="2021-03" db="EMBL/GenBank/DDBJ databases">
        <title>Assistant Professor.</title>
        <authorList>
            <person name="Huq M.A."/>
        </authorList>
    </citation>
    <scope>NUCLEOTIDE SEQUENCE [LARGE SCALE GENOMIC DNA]</scope>
    <source>
        <strain evidence="5 6">MAH-29</strain>
    </source>
</reference>
<evidence type="ECO:0000313" key="6">
    <source>
        <dbReference type="Proteomes" id="UP000677244"/>
    </source>
</evidence>
<sequence length="82" mass="9116">MSTPRHGKEVMVVEIGGEDTRPDNTYEMLVAVQKKVKAVPGKKGLGVIYWEPEGARSWSKYPLSAWGEDGRPTRALDAFLVK</sequence>
<dbReference type="SUPFAM" id="SSF51445">
    <property type="entry name" value="(Trans)glycosidases"/>
    <property type="match status" value="1"/>
</dbReference>
<evidence type="ECO:0000313" key="5">
    <source>
        <dbReference type="EMBL" id="MBO9202549.1"/>
    </source>
</evidence>
<dbReference type="EC" id="3.2.1.89" evidence="4"/>
<keyword evidence="6" id="KW-1185">Reference proteome</keyword>
<gene>
    <name evidence="5" type="ORF">J7I42_19835</name>
</gene>
<dbReference type="GO" id="GO:0016787">
    <property type="term" value="F:hydrolase activity"/>
    <property type="evidence" value="ECO:0007669"/>
    <property type="project" value="UniProtKB-KW"/>
</dbReference>
<dbReference type="RefSeq" id="WP_209140594.1">
    <property type="nucleotide sequence ID" value="NZ_JAGHKO010000004.1"/>
</dbReference>
<dbReference type="EMBL" id="JAGHKO010000004">
    <property type="protein sequence ID" value="MBO9202549.1"/>
    <property type="molecule type" value="Genomic_DNA"/>
</dbReference>
<accession>A0ABS3YX92</accession>
<evidence type="ECO:0000256" key="1">
    <source>
        <dbReference type="ARBA" id="ARBA00010687"/>
    </source>
</evidence>
<evidence type="ECO:0000256" key="4">
    <source>
        <dbReference type="RuleBase" id="RU361192"/>
    </source>
</evidence>
<comment type="similarity">
    <text evidence="1 4">Belongs to the glycosyl hydrolase 53 family.</text>
</comment>
<dbReference type="Pfam" id="PF07745">
    <property type="entry name" value="Glyco_hydro_53"/>
    <property type="match status" value="1"/>
</dbReference>